<evidence type="ECO:0000313" key="12">
    <source>
        <dbReference type="EMBL" id="KAG2488760.1"/>
    </source>
</evidence>
<keyword evidence="13" id="KW-1185">Reference proteome</keyword>
<feature type="region of interest" description="Disordered" evidence="9">
    <location>
        <begin position="1031"/>
        <end position="1057"/>
    </location>
</feature>
<keyword evidence="1" id="KW-0808">Transferase</keyword>
<feature type="compositionally biased region" description="Basic residues" evidence="9">
    <location>
        <begin position="440"/>
        <end position="452"/>
    </location>
</feature>
<feature type="region of interest" description="Disordered" evidence="9">
    <location>
        <begin position="425"/>
        <end position="474"/>
    </location>
</feature>
<dbReference type="InterPro" id="IPR008752">
    <property type="entry name" value="Peptidase_M11"/>
</dbReference>
<dbReference type="Pfam" id="PF13847">
    <property type="entry name" value="Methyltransf_31"/>
    <property type="match status" value="1"/>
</dbReference>
<gene>
    <name evidence="12" type="ORF">HYH03_012758</name>
</gene>
<dbReference type="AlphaFoldDB" id="A0A835XSA4"/>
<accession>A0A835XSA4</accession>
<evidence type="ECO:0000256" key="7">
    <source>
        <dbReference type="ARBA" id="ARBA00047943"/>
    </source>
</evidence>
<feature type="domain" description="Peptidase M11 gametolysin" evidence="10">
    <location>
        <begin position="538"/>
        <end position="846"/>
    </location>
</feature>
<comment type="caution">
    <text evidence="12">The sequence shown here is derived from an EMBL/GenBank/DDBJ whole genome shotgun (WGS) entry which is preliminary data.</text>
</comment>
<dbReference type="CDD" id="cd02440">
    <property type="entry name" value="AdoMet_MTases"/>
    <property type="match status" value="1"/>
</dbReference>
<evidence type="ECO:0000256" key="2">
    <source>
        <dbReference type="ARBA" id="ARBA00022691"/>
    </source>
</evidence>
<sequence>MSTAAPVEPAALAELTAAHQLGTDQQAVKDSVKTYYGETLKNSGDLRTSACTACKAPPPAIRAAIAAVPAEVKDRFYGCGNPIPAGISGLRVLDLGCGSGRDCYVAARMVGDKGSVIGVDMTPSQLEVARGHAESYCRETLGYAQPNMRFVQGEIEYLDRAGIEDASVDLIISNCVINLSPDKARVLSEAYRVLAPGGEMHFSDVYCDRRLPQSVRTHPVLLGECLAGALYINDFIRLCRKVGFTDPRQLESTEITINDQELKDLVGEARFFSITYRLFKVPGQIEDLCEDYGQVAVYTGTIPGHPHAYDLDDHHRFVTNKPMLVCGNTASMVGETWLGSYFTVIGDRAVHFGQFDCGPSPAGGAASPAPSGGACGPAGSGTEYVYLAARGLDGSSYAWLEVASGRDVSQQLRVVTGDTVIATLRSRPGAAPDPPENMKGRRRLGRLRHRRLTQFDNTTAGASTTSSVGAGDSSESPFQLLGLKVVATAISTIRVPPPRPPPPAPPSDGLSTLDAPSVALDTSSGGTIGLSPAGPLRLRSFTVPITMCGWGPSTSVQGLQQRYFRSLSGGEANLEDHHQTCSYGKVAFSTDTNVVLSPVEVSCNGSVRITSTLSLPYDSAAKCNSVEQSVWRVAVENAIRAAGYGDVLDGNTGTRVLVVLPLEANCTWAGFSQIGCNSRTCPAYIHGSAAHDVDVLFHEMGHLWGLSHAAFGSDPYGDQTDPMGSAGTDPVKGGYMCFNGGNYYKLGWGNPIQVLNQSQTYSPRGLNLTIHSTAITDTNYLFLNYSRPGFAYPNYFITMRTRNVAFDASLLDTYVDKVHITQFNGSQSVTDYFRPVLITWLAAGQSWRSTFRDAGGDLTRGGGITVTVLEIRPGARADVNVCFFVVLNESGDRCRNGYDDDCDAAAAGAAEPAFATAALATPAAATAAASQPAASQATEPHASSAPALPFPASASVTTSTVAFPQAALPAASVPRAPVAPAACAPAALAPPTLPAPALAPTALTGASLTLSAGAAPTLSHTAHAPATLASTPHAPATLAPTALTPTTFAPTPLAWSP</sequence>
<name>A0A835XSA4_9CHLO</name>
<dbReference type="PANTHER" id="PTHR43675:SF8">
    <property type="entry name" value="ARSENITE METHYLTRANSFERASE"/>
    <property type="match status" value="1"/>
</dbReference>
<evidence type="ECO:0000313" key="13">
    <source>
        <dbReference type="Proteomes" id="UP000612055"/>
    </source>
</evidence>
<dbReference type="EMBL" id="JAEHOE010000080">
    <property type="protein sequence ID" value="KAG2488760.1"/>
    <property type="molecule type" value="Genomic_DNA"/>
</dbReference>
<comment type="similarity">
    <text evidence="3">Belongs to the methyltransferase superfamily. Arsenite methyltransferase family.</text>
</comment>
<dbReference type="PANTHER" id="PTHR43675">
    <property type="entry name" value="ARSENITE METHYLTRANSFERASE"/>
    <property type="match status" value="1"/>
</dbReference>
<feature type="region of interest" description="Disordered" evidence="9">
    <location>
        <begin position="493"/>
        <end position="531"/>
    </location>
</feature>
<protein>
    <recommendedName>
        <fullName evidence="5">Arsenite methyltransferase</fullName>
        <ecNumber evidence="4">2.1.1.137</ecNumber>
    </recommendedName>
</protein>
<dbReference type="EC" id="2.1.1.137" evidence="4"/>
<feature type="compositionally biased region" description="Pro residues" evidence="9">
    <location>
        <begin position="495"/>
        <end position="506"/>
    </location>
</feature>
<evidence type="ECO:0000256" key="1">
    <source>
        <dbReference type="ARBA" id="ARBA00022679"/>
    </source>
</evidence>
<proteinExistence type="inferred from homology"/>
<evidence type="ECO:0000256" key="6">
    <source>
        <dbReference type="ARBA" id="ARBA00047941"/>
    </source>
</evidence>
<organism evidence="12 13">
    <name type="scientific">Edaphochlamys debaryana</name>
    <dbReference type="NCBI Taxonomy" id="47281"/>
    <lineage>
        <taxon>Eukaryota</taxon>
        <taxon>Viridiplantae</taxon>
        <taxon>Chlorophyta</taxon>
        <taxon>core chlorophytes</taxon>
        <taxon>Chlorophyceae</taxon>
        <taxon>CS clade</taxon>
        <taxon>Chlamydomonadales</taxon>
        <taxon>Chlamydomonadales incertae sedis</taxon>
        <taxon>Edaphochlamys</taxon>
    </lineage>
</organism>
<comment type="catalytic activity">
    <reaction evidence="7">
        <text>arsenic triglutathione + 2 [thioredoxin]-dithiol + 2 S-adenosyl-L-methionine + H2O = dimethylarsinous acid + 2 [thioredoxin]-disulfide + 3 glutathione + 2 S-adenosyl-L-homocysteine + 2 H(+)</text>
        <dbReference type="Rhea" id="RHEA:69464"/>
        <dbReference type="Rhea" id="RHEA-COMP:10698"/>
        <dbReference type="Rhea" id="RHEA-COMP:10700"/>
        <dbReference type="ChEBI" id="CHEBI:15377"/>
        <dbReference type="ChEBI" id="CHEBI:15378"/>
        <dbReference type="ChEBI" id="CHEBI:23808"/>
        <dbReference type="ChEBI" id="CHEBI:29950"/>
        <dbReference type="ChEBI" id="CHEBI:50058"/>
        <dbReference type="ChEBI" id="CHEBI:57856"/>
        <dbReference type="ChEBI" id="CHEBI:57925"/>
        <dbReference type="ChEBI" id="CHEBI:59789"/>
        <dbReference type="ChEBI" id="CHEBI:183640"/>
        <dbReference type="EC" id="2.1.1.137"/>
    </reaction>
</comment>
<comment type="catalytic activity">
    <reaction evidence="8">
        <text>arsenic triglutathione + 3 [thioredoxin]-dithiol + 3 S-adenosyl-L-methionine = trimethylarsine + 3 [thioredoxin]-disulfide + 3 glutathione + 3 S-adenosyl-L-homocysteine + 3 H(+)</text>
        <dbReference type="Rhea" id="RHEA:69432"/>
        <dbReference type="Rhea" id="RHEA-COMP:10698"/>
        <dbReference type="Rhea" id="RHEA-COMP:10700"/>
        <dbReference type="ChEBI" id="CHEBI:15378"/>
        <dbReference type="ChEBI" id="CHEBI:27130"/>
        <dbReference type="ChEBI" id="CHEBI:29950"/>
        <dbReference type="ChEBI" id="CHEBI:50058"/>
        <dbReference type="ChEBI" id="CHEBI:57856"/>
        <dbReference type="ChEBI" id="CHEBI:57925"/>
        <dbReference type="ChEBI" id="CHEBI:59789"/>
        <dbReference type="ChEBI" id="CHEBI:183640"/>
        <dbReference type="EC" id="2.1.1.137"/>
    </reaction>
</comment>
<feature type="domain" description="Methyltransferase" evidence="11">
    <location>
        <begin position="88"/>
        <end position="237"/>
    </location>
</feature>
<dbReference type="InterPro" id="IPR026669">
    <property type="entry name" value="Arsenite_MeTrfase-like"/>
</dbReference>
<evidence type="ECO:0000259" key="10">
    <source>
        <dbReference type="Pfam" id="PF05548"/>
    </source>
</evidence>
<dbReference type="Gene3D" id="3.40.50.150">
    <property type="entry name" value="Vaccinia Virus protein VP39"/>
    <property type="match status" value="1"/>
</dbReference>
<dbReference type="OrthoDB" id="8300214at2759"/>
<dbReference type="Pfam" id="PF05548">
    <property type="entry name" value="Peptidase_M11"/>
    <property type="match status" value="1"/>
</dbReference>
<evidence type="ECO:0000256" key="9">
    <source>
        <dbReference type="SAM" id="MobiDB-lite"/>
    </source>
</evidence>
<evidence type="ECO:0000256" key="3">
    <source>
        <dbReference type="ARBA" id="ARBA00034487"/>
    </source>
</evidence>
<evidence type="ECO:0000256" key="5">
    <source>
        <dbReference type="ARBA" id="ARBA00034545"/>
    </source>
</evidence>
<reference evidence="12" key="1">
    <citation type="journal article" date="2020" name="bioRxiv">
        <title>Comparative genomics of Chlamydomonas.</title>
        <authorList>
            <person name="Craig R.J."/>
            <person name="Hasan A.R."/>
            <person name="Ness R.W."/>
            <person name="Keightley P.D."/>
        </authorList>
    </citation>
    <scope>NUCLEOTIDE SEQUENCE</scope>
    <source>
        <strain evidence="12">CCAP 11/70</strain>
    </source>
</reference>
<feature type="compositionally biased region" description="Low complexity" evidence="9">
    <location>
        <begin position="458"/>
        <end position="474"/>
    </location>
</feature>
<dbReference type="Proteomes" id="UP000612055">
    <property type="component" value="Unassembled WGS sequence"/>
</dbReference>
<comment type="catalytic activity">
    <reaction evidence="6">
        <text>arsenic triglutathione + [thioredoxin]-dithiol + S-adenosyl-L-methionine + 2 H2O = methylarsonous acid + [thioredoxin]-disulfide + 3 glutathione + S-adenosyl-L-homocysteine + H(+)</text>
        <dbReference type="Rhea" id="RHEA:69460"/>
        <dbReference type="Rhea" id="RHEA-COMP:10698"/>
        <dbReference type="Rhea" id="RHEA-COMP:10700"/>
        <dbReference type="ChEBI" id="CHEBI:15377"/>
        <dbReference type="ChEBI" id="CHEBI:15378"/>
        <dbReference type="ChEBI" id="CHEBI:17826"/>
        <dbReference type="ChEBI" id="CHEBI:29950"/>
        <dbReference type="ChEBI" id="CHEBI:50058"/>
        <dbReference type="ChEBI" id="CHEBI:57856"/>
        <dbReference type="ChEBI" id="CHEBI:57925"/>
        <dbReference type="ChEBI" id="CHEBI:59789"/>
        <dbReference type="ChEBI" id="CHEBI:183640"/>
        <dbReference type="EC" id="2.1.1.137"/>
    </reaction>
</comment>
<dbReference type="Gene3D" id="3.40.5.100">
    <property type="match status" value="1"/>
</dbReference>
<evidence type="ECO:0000259" key="11">
    <source>
        <dbReference type="Pfam" id="PF13847"/>
    </source>
</evidence>
<dbReference type="InterPro" id="IPR025714">
    <property type="entry name" value="Methyltranfer_dom"/>
</dbReference>
<dbReference type="InterPro" id="IPR029063">
    <property type="entry name" value="SAM-dependent_MTases_sf"/>
</dbReference>
<keyword evidence="2" id="KW-0949">S-adenosyl-L-methionine</keyword>
<dbReference type="GO" id="GO:0030791">
    <property type="term" value="F:arsenite methyltransferase activity"/>
    <property type="evidence" value="ECO:0007669"/>
    <property type="project" value="UniProtKB-EC"/>
</dbReference>
<evidence type="ECO:0000256" key="8">
    <source>
        <dbReference type="ARBA" id="ARBA00048428"/>
    </source>
</evidence>
<dbReference type="SUPFAM" id="SSF53335">
    <property type="entry name" value="S-adenosyl-L-methionine-dependent methyltransferases"/>
    <property type="match status" value="1"/>
</dbReference>
<evidence type="ECO:0000256" key="4">
    <source>
        <dbReference type="ARBA" id="ARBA00034521"/>
    </source>
</evidence>